<name>A0A449BBR4_HAPAX</name>
<sequence>MNVFKKFVVLVLVVMGVIGLVSCKPEITKNVVEFVNTEFSNDKVEDGSKLLRLSDPLKDGYVFDDWYEDEEYQVLFDFSKPLKENTKIYANFYISIKKLLEVGVELSHGEVSEDKYMVKGKIKTINQMEYGNMIISDGNDEISVYGVYGSNNEKYSELIQKPVVGDIVVLRGPLKKFNEEIELNKTVLIKYEKGEPNSNIDLDEYEELTILDARTKKIDHKVIVNGVVAQITYANGKKTNGVYLVDNTNAIYLYDNNIASTVKVGDTIKVAGIRTNFILEDEKNQASRHGYEGAIQLADIVLLEKKELNSSFDETWIQQKTIKELMETNPRIENITGSIYRANAYIKKVPGTGFVNYYFNDLDDKTGSYTYSMNNGSDFTWLDEYDGQLRTVYLSVINAKSTASGIQYRFIPIKIGDLFEYDSKYNPIYAVKYYGVDQFEKSIIIHFHQIKN</sequence>
<dbReference type="Proteomes" id="UP000289841">
    <property type="component" value="Chromosome"/>
</dbReference>
<evidence type="ECO:0000313" key="3">
    <source>
        <dbReference type="Proteomes" id="UP000289841"/>
    </source>
</evidence>
<dbReference type="STRING" id="1278311.GCA_000428705_00781"/>
<dbReference type="GO" id="GO:0030313">
    <property type="term" value="C:cell envelope"/>
    <property type="evidence" value="ECO:0007669"/>
    <property type="project" value="UniProtKB-SubCell"/>
</dbReference>
<dbReference type="InterPro" id="IPR013378">
    <property type="entry name" value="InlB-like_B-rpt"/>
</dbReference>
<organism evidence="2 3">
    <name type="scientific">Haploplasma axanthum</name>
    <name type="common">Acholeplasma axanthum</name>
    <dbReference type="NCBI Taxonomy" id="29552"/>
    <lineage>
        <taxon>Bacteria</taxon>
        <taxon>Bacillati</taxon>
        <taxon>Mycoplasmatota</taxon>
        <taxon>Mollicutes</taxon>
        <taxon>Acholeplasmatales</taxon>
        <taxon>Acholeplasmataceae</taxon>
        <taxon>Haploplasma</taxon>
    </lineage>
</organism>
<dbReference type="EMBL" id="LR215048">
    <property type="protein sequence ID" value="VEU79878.1"/>
    <property type="molecule type" value="Genomic_DNA"/>
</dbReference>
<dbReference type="Gene3D" id="2.60.40.4270">
    <property type="entry name" value="Listeria-Bacteroides repeat domain"/>
    <property type="match status" value="1"/>
</dbReference>
<gene>
    <name evidence="2" type="ORF">NCTC10138_00231</name>
</gene>
<dbReference type="InterPro" id="IPR042229">
    <property type="entry name" value="Listeria/Bacterioides_rpt_sf"/>
</dbReference>
<comment type="subcellular location">
    <subcellularLocation>
        <location evidence="1">Cell envelope</location>
    </subcellularLocation>
</comment>
<dbReference type="KEGG" id="aaxa:NCTC10138_00231"/>
<accession>A0A449BBR4</accession>
<keyword evidence="3" id="KW-1185">Reference proteome</keyword>
<evidence type="ECO:0000256" key="1">
    <source>
        <dbReference type="ARBA" id="ARBA00004196"/>
    </source>
</evidence>
<dbReference type="AlphaFoldDB" id="A0A449BBR4"/>
<dbReference type="RefSeq" id="WP_129747409.1">
    <property type="nucleotide sequence ID" value="NZ_LR215048.1"/>
</dbReference>
<protein>
    <submittedName>
        <fullName evidence="2">Listeria-Bacteroides repeat domain (List_Bact_rpt)</fullName>
    </submittedName>
</protein>
<proteinExistence type="predicted"/>
<dbReference type="OrthoDB" id="1043265at2"/>
<reference evidence="2 3" key="1">
    <citation type="submission" date="2019-01" db="EMBL/GenBank/DDBJ databases">
        <authorList>
            <consortium name="Pathogen Informatics"/>
        </authorList>
    </citation>
    <scope>NUCLEOTIDE SEQUENCE [LARGE SCALE GENOMIC DNA]</scope>
    <source>
        <strain evidence="2 3">NCTC10138</strain>
    </source>
</reference>
<dbReference type="PROSITE" id="PS51257">
    <property type="entry name" value="PROKAR_LIPOPROTEIN"/>
    <property type="match status" value="1"/>
</dbReference>
<dbReference type="Pfam" id="PF09479">
    <property type="entry name" value="Flg_new"/>
    <property type="match status" value="1"/>
</dbReference>
<evidence type="ECO:0000313" key="2">
    <source>
        <dbReference type="EMBL" id="VEU79878.1"/>
    </source>
</evidence>